<evidence type="ECO:0000313" key="11">
    <source>
        <dbReference type="EMBL" id="KAI6782424.1"/>
    </source>
</evidence>
<keyword evidence="3" id="KW-0963">Cytoplasm</keyword>
<feature type="compositionally biased region" description="Low complexity" evidence="10">
    <location>
        <begin position="1"/>
        <end position="18"/>
    </location>
</feature>
<dbReference type="InterPro" id="IPR042529">
    <property type="entry name" value="IF_2B-like_C"/>
</dbReference>
<keyword evidence="5" id="KW-0648">Protein biosynthesis</keyword>
<feature type="compositionally biased region" description="Polar residues" evidence="10">
    <location>
        <begin position="124"/>
        <end position="134"/>
    </location>
</feature>
<evidence type="ECO:0000256" key="4">
    <source>
        <dbReference type="ARBA" id="ARBA00022540"/>
    </source>
</evidence>
<organism evidence="11 12">
    <name type="scientific">Emericellopsis cladophorae</name>
    <dbReference type="NCBI Taxonomy" id="2686198"/>
    <lineage>
        <taxon>Eukaryota</taxon>
        <taxon>Fungi</taxon>
        <taxon>Dikarya</taxon>
        <taxon>Ascomycota</taxon>
        <taxon>Pezizomycotina</taxon>
        <taxon>Sordariomycetes</taxon>
        <taxon>Hypocreomycetidae</taxon>
        <taxon>Hypocreales</taxon>
        <taxon>Bionectriaceae</taxon>
        <taxon>Emericellopsis</taxon>
    </lineage>
</organism>
<name>A0A9P9Y2P7_9HYPO</name>
<evidence type="ECO:0000313" key="12">
    <source>
        <dbReference type="Proteomes" id="UP001055219"/>
    </source>
</evidence>
<dbReference type="Gene3D" id="3.40.50.10470">
    <property type="entry name" value="Translation initiation factor eif-2b, domain 2"/>
    <property type="match status" value="1"/>
</dbReference>
<sequence length="479" mass="51906">MATVAPAPGPAQAGQGPEATPPPEATVQDTQDENQAKTKDDLEPPKPAPAAQSAKPAKGGQQPKADQPAGEKKLSGAELKKKAKEEKAARRAQAKAASGVAPQGPPGQQQGQDKGGKGTKPKQDVQSGSQNQRQAVKPVAAPVPPKETKPKVPVIFSHLSMAKRISLQQTDKDVDPRITLLGQQMAAFVVDDSTTRTQATLLAIKRVLAAYSTPQGTTFSRHFTAHVLNPQIDYLAACRPMCFSMGNAIRWLKLQISKVDIDLADFEAKRALSEAIDNYIRDKIDVAGPVIAEKTNALIKDKDTILTYGHHFLVERTLWLAKESGKDVNVIVIDDPFNPVGSEFAKRLRAYGFGKIKYSPNLGLLPDYLKLADLVLAGAEATFSNGATYARAGTADVAMYAKKMNVKFVSLCETINYTDRVSVDSLTYNEIDPEMCTEDGVRLLFDTVLPEHIHRTINEMGLSEPSSISGMLRKQEEQE</sequence>
<comment type="caution">
    <text evidence="11">The sequence shown here is derived from an EMBL/GenBank/DDBJ whole genome shotgun (WGS) entry which is preliminary data.</text>
</comment>
<feature type="compositionally biased region" description="Basic and acidic residues" evidence="10">
    <location>
        <begin position="69"/>
        <end position="89"/>
    </location>
</feature>
<evidence type="ECO:0000256" key="8">
    <source>
        <dbReference type="ARBA" id="ARBA00046432"/>
    </source>
</evidence>
<dbReference type="PANTHER" id="PTHR10233">
    <property type="entry name" value="TRANSLATION INITIATION FACTOR EIF-2B"/>
    <property type="match status" value="1"/>
</dbReference>
<feature type="compositionally biased region" description="Basic and acidic residues" evidence="10">
    <location>
        <begin position="34"/>
        <end position="44"/>
    </location>
</feature>
<comment type="subcellular location">
    <subcellularLocation>
        <location evidence="1">Cytoplasm</location>
        <location evidence="1">Cytosol</location>
    </subcellularLocation>
</comment>
<dbReference type="RefSeq" id="XP_051363280.1">
    <property type="nucleotide sequence ID" value="XM_051505241.1"/>
</dbReference>
<evidence type="ECO:0000256" key="1">
    <source>
        <dbReference type="ARBA" id="ARBA00004514"/>
    </source>
</evidence>
<dbReference type="SUPFAM" id="SSF100950">
    <property type="entry name" value="NagB/RpiA/CoA transferase-like"/>
    <property type="match status" value="1"/>
</dbReference>
<protein>
    <recommendedName>
        <fullName evidence="6">Translation initiation factor eIF2B subunit delta</fullName>
    </recommendedName>
    <alternativeName>
        <fullName evidence="7">eIF2B GDP-GTP exchange factor subunit delta</fullName>
    </alternativeName>
</protein>
<feature type="compositionally biased region" description="Low complexity" evidence="10">
    <location>
        <begin position="49"/>
        <end position="62"/>
    </location>
</feature>
<dbReference type="InterPro" id="IPR000649">
    <property type="entry name" value="IF-2B-related"/>
</dbReference>
<dbReference type="PANTHER" id="PTHR10233:SF14">
    <property type="entry name" value="TRANSLATION INITIATION FACTOR EIF-2B SUBUNIT DELTA"/>
    <property type="match status" value="1"/>
</dbReference>
<evidence type="ECO:0000256" key="10">
    <source>
        <dbReference type="SAM" id="MobiDB-lite"/>
    </source>
</evidence>
<dbReference type="OrthoDB" id="10254737at2759"/>
<dbReference type="AlphaFoldDB" id="A0A9P9Y2P7"/>
<evidence type="ECO:0000256" key="7">
    <source>
        <dbReference type="ARBA" id="ARBA00044356"/>
    </source>
</evidence>
<reference evidence="11" key="2">
    <citation type="submission" date="2022-07" db="EMBL/GenBank/DDBJ databases">
        <authorList>
            <person name="Goncalves M.F.M."/>
            <person name="Hilario S."/>
            <person name="Van De Peer Y."/>
            <person name="Esteves A.C."/>
            <person name="Alves A."/>
        </authorList>
    </citation>
    <scope>NUCLEOTIDE SEQUENCE</scope>
    <source>
        <strain evidence="11">MUM 19.33</strain>
    </source>
</reference>
<gene>
    <name evidence="11" type="ORF">J7T54_001281</name>
</gene>
<dbReference type="EMBL" id="JAGIXG020000013">
    <property type="protein sequence ID" value="KAI6782424.1"/>
    <property type="molecule type" value="Genomic_DNA"/>
</dbReference>
<dbReference type="InterPro" id="IPR037171">
    <property type="entry name" value="NagB/RpiA_transferase-like"/>
</dbReference>
<dbReference type="GO" id="GO:0003743">
    <property type="term" value="F:translation initiation factor activity"/>
    <property type="evidence" value="ECO:0007669"/>
    <property type="project" value="UniProtKB-KW"/>
</dbReference>
<evidence type="ECO:0000256" key="5">
    <source>
        <dbReference type="ARBA" id="ARBA00022917"/>
    </source>
</evidence>
<feature type="region of interest" description="Disordered" evidence="10">
    <location>
        <begin position="1"/>
        <end position="149"/>
    </location>
</feature>
<evidence type="ECO:0000256" key="9">
    <source>
        <dbReference type="RuleBase" id="RU003814"/>
    </source>
</evidence>
<comment type="subunit">
    <text evidence="8">Component of the translation initiation factor 2B (eIF2B) complex which is a heterodecamer of two sets of five different subunits: alpha, beta, gamma, delta and epsilon. Subunits alpha, beta and delta comprise a regulatory subcomplex and subunits epsilon and gamma comprise a catalytic subcomplex. Within the complex, the hexameric regulatory complex resides at the center, with the two heterodimeric catalytic subcomplexes bound on opposite sides.</text>
</comment>
<accession>A0A9P9Y2P7</accession>
<dbReference type="Proteomes" id="UP001055219">
    <property type="component" value="Unassembled WGS sequence"/>
</dbReference>
<keyword evidence="4 11" id="KW-0396">Initiation factor</keyword>
<evidence type="ECO:0000256" key="2">
    <source>
        <dbReference type="ARBA" id="ARBA00007251"/>
    </source>
</evidence>
<evidence type="ECO:0000256" key="6">
    <source>
        <dbReference type="ARBA" id="ARBA00044147"/>
    </source>
</evidence>
<proteinExistence type="inferred from homology"/>
<evidence type="ECO:0000256" key="3">
    <source>
        <dbReference type="ARBA" id="ARBA00022490"/>
    </source>
</evidence>
<dbReference type="Pfam" id="PF01008">
    <property type="entry name" value="IF-2B"/>
    <property type="match status" value="1"/>
</dbReference>
<dbReference type="GeneID" id="75827800"/>
<comment type="similarity">
    <text evidence="2 9">Belongs to the eIF-2B alpha/beta/delta subunits family.</text>
</comment>
<keyword evidence="12" id="KW-1185">Reference proteome</keyword>
<reference evidence="11" key="1">
    <citation type="journal article" date="2021" name="J Fungi (Basel)">
        <title>Genomic and Metabolomic Analyses of the Marine Fungus Emericellopsis cladophorae: Insights into Saltwater Adaptability Mechanisms and Its Biosynthetic Potential.</title>
        <authorList>
            <person name="Goncalves M.F.M."/>
            <person name="Hilario S."/>
            <person name="Van de Peer Y."/>
            <person name="Esteves A.C."/>
            <person name="Alves A."/>
        </authorList>
    </citation>
    <scope>NUCLEOTIDE SEQUENCE</scope>
    <source>
        <strain evidence="11">MUM 19.33</strain>
    </source>
</reference>
<dbReference type="GO" id="GO:0005829">
    <property type="term" value="C:cytosol"/>
    <property type="evidence" value="ECO:0007669"/>
    <property type="project" value="UniProtKB-SubCell"/>
</dbReference>